<proteinExistence type="predicted"/>
<feature type="domain" description="DUF4397" evidence="1">
    <location>
        <begin position="10"/>
        <end position="125"/>
    </location>
</feature>
<reference evidence="2 3" key="1">
    <citation type="submission" date="2015-04" db="EMBL/GenBank/DDBJ databases">
        <title>Microcin producing Clostridium sp. JC272T.</title>
        <authorList>
            <person name="Jyothsna T."/>
            <person name="Sasikala C."/>
            <person name="Ramana C."/>
        </authorList>
    </citation>
    <scope>NUCLEOTIDE SEQUENCE [LARGE SCALE GENOMIC DNA]</scope>
    <source>
        <strain evidence="2 3">JC272</strain>
    </source>
</reference>
<evidence type="ECO:0000259" key="1">
    <source>
        <dbReference type="Pfam" id="PF14344"/>
    </source>
</evidence>
<dbReference type="InterPro" id="IPR025510">
    <property type="entry name" value="DUF4397"/>
</dbReference>
<dbReference type="EMBL" id="LBBT01000237">
    <property type="protein sequence ID" value="KKY00876.1"/>
    <property type="molecule type" value="Genomic_DNA"/>
</dbReference>
<name>A0A0M3DFH4_9FIRM</name>
<protein>
    <recommendedName>
        <fullName evidence="1">DUF4397 domain-containing protein</fullName>
    </recommendedName>
</protein>
<comment type="caution">
    <text evidence="2">The sequence shown here is derived from an EMBL/GenBank/DDBJ whole genome shotgun (WGS) entry which is preliminary data.</text>
</comment>
<dbReference type="PATRIC" id="fig|1629550.3.peg.1781"/>
<evidence type="ECO:0000313" key="2">
    <source>
        <dbReference type="EMBL" id="KKY00876.1"/>
    </source>
</evidence>
<dbReference type="OrthoDB" id="9783299at2"/>
<keyword evidence="3" id="KW-1185">Reference proteome</keyword>
<dbReference type="RefSeq" id="WP_046823422.1">
    <property type="nucleotide sequence ID" value="NZ_LBBT01000237.1"/>
</dbReference>
<accession>A0A0M3DFH4</accession>
<dbReference type="Proteomes" id="UP000034407">
    <property type="component" value="Unassembled WGS sequence"/>
</dbReference>
<dbReference type="AlphaFoldDB" id="A0A0M3DFH4"/>
<evidence type="ECO:0000313" key="3">
    <source>
        <dbReference type="Proteomes" id="UP000034407"/>
    </source>
</evidence>
<gene>
    <name evidence="2" type="ORF">VN21_11595</name>
</gene>
<dbReference type="Pfam" id="PF14344">
    <property type="entry name" value="DUF4397"/>
    <property type="match status" value="1"/>
</dbReference>
<sequence>MKIRVNNDASYIRVFNATANSDKIDVYINDVLVFSDVRYREFVPYTPTFPGDYTVKVYECGNNEKLILEQELTIAGGNVGTLVITGIMPKLMLLAVFEDPNEKICDSSAKFRIAHLSPTTEPIDLTVNGVKMIDEIPFGKRTNYAEVPVGVYDFAIEESNVESEGNYDRIRISKKIELKNNKIYTIYLIGDVPDIEIIQSLDIITYMNK</sequence>
<organism evidence="2 3">
    <name type="scientific">Paraclostridium benzoelyticum</name>
    <dbReference type="NCBI Taxonomy" id="1629550"/>
    <lineage>
        <taxon>Bacteria</taxon>
        <taxon>Bacillati</taxon>
        <taxon>Bacillota</taxon>
        <taxon>Clostridia</taxon>
        <taxon>Peptostreptococcales</taxon>
        <taxon>Peptostreptococcaceae</taxon>
        <taxon>Paraclostridium</taxon>
    </lineage>
</organism>